<dbReference type="AlphaFoldDB" id="C5LAG6"/>
<dbReference type="GO" id="GO:0003676">
    <property type="term" value="F:nucleic acid binding"/>
    <property type="evidence" value="ECO:0007669"/>
    <property type="project" value="InterPro"/>
</dbReference>
<feature type="repeat" description="ANK" evidence="3">
    <location>
        <begin position="212"/>
        <end position="244"/>
    </location>
</feature>
<dbReference type="PROSITE" id="PS50158">
    <property type="entry name" value="ZF_CCHC"/>
    <property type="match status" value="1"/>
</dbReference>
<feature type="region of interest" description="Disordered" evidence="5">
    <location>
        <begin position="1"/>
        <end position="22"/>
    </location>
</feature>
<dbReference type="PROSITE" id="PS51113">
    <property type="entry name" value="ZF_BTK"/>
    <property type="match status" value="1"/>
</dbReference>
<dbReference type="InterPro" id="IPR002110">
    <property type="entry name" value="Ankyrin_rpt"/>
</dbReference>
<evidence type="ECO:0000256" key="4">
    <source>
        <dbReference type="PROSITE-ProRule" id="PRU00432"/>
    </source>
</evidence>
<organism evidence="8">
    <name type="scientific">Perkinsus marinus (strain ATCC 50983 / TXsc)</name>
    <dbReference type="NCBI Taxonomy" id="423536"/>
    <lineage>
        <taxon>Eukaryota</taxon>
        <taxon>Sar</taxon>
        <taxon>Alveolata</taxon>
        <taxon>Perkinsozoa</taxon>
        <taxon>Perkinsea</taxon>
        <taxon>Perkinsida</taxon>
        <taxon>Perkinsidae</taxon>
        <taxon>Perkinsus</taxon>
    </lineage>
</organism>
<dbReference type="GO" id="GO:0008270">
    <property type="term" value="F:zinc ion binding"/>
    <property type="evidence" value="ECO:0007669"/>
    <property type="project" value="UniProtKB-KW"/>
</dbReference>
<dbReference type="PANTHER" id="PTHR24198:SF165">
    <property type="entry name" value="ANKYRIN REPEAT-CONTAINING PROTEIN-RELATED"/>
    <property type="match status" value="1"/>
</dbReference>
<gene>
    <name evidence="7" type="ORF">Pmar_PMAR006232</name>
</gene>
<dbReference type="Gene3D" id="4.10.60.10">
    <property type="entry name" value="Zinc finger, CCHC-type"/>
    <property type="match status" value="1"/>
</dbReference>
<keyword evidence="2 3" id="KW-0040">ANK repeat</keyword>
<evidence type="ECO:0000256" key="3">
    <source>
        <dbReference type="PROSITE-ProRule" id="PRU00023"/>
    </source>
</evidence>
<keyword evidence="4" id="KW-0479">Metal-binding</keyword>
<evidence type="ECO:0000259" key="6">
    <source>
        <dbReference type="PROSITE" id="PS50158"/>
    </source>
</evidence>
<evidence type="ECO:0000256" key="1">
    <source>
        <dbReference type="ARBA" id="ARBA00022737"/>
    </source>
</evidence>
<dbReference type="Gene3D" id="1.25.40.20">
    <property type="entry name" value="Ankyrin repeat-containing domain"/>
    <property type="match status" value="2"/>
</dbReference>
<dbReference type="InterPro" id="IPR001562">
    <property type="entry name" value="Znf_Btk_motif"/>
</dbReference>
<keyword evidence="4" id="KW-0862">Zinc</keyword>
<dbReference type="GeneID" id="9065535"/>
<proteinExistence type="predicted"/>
<dbReference type="SMART" id="SM00343">
    <property type="entry name" value="ZnF_C2HC"/>
    <property type="match status" value="1"/>
</dbReference>
<accession>C5LAG6</accession>
<dbReference type="InterPro" id="IPR036875">
    <property type="entry name" value="Znf_CCHC_sf"/>
</dbReference>
<dbReference type="SUPFAM" id="SSF48403">
    <property type="entry name" value="Ankyrin repeat"/>
    <property type="match status" value="1"/>
</dbReference>
<feature type="region of interest" description="Disordered" evidence="5">
    <location>
        <begin position="105"/>
        <end position="130"/>
    </location>
</feature>
<dbReference type="SUPFAM" id="SSF57756">
    <property type="entry name" value="Retrovirus zinc finger-like domains"/>
    <property type="match status" value="1"/>
</dbReference>
<keyword evidence="8" id="KW-1185">Reference proteome</keyword>
<dbReference type="PANTHER" id="PTHR24198">
    <property type="entry name" value="ANKYRIN REPEAT AND PROTEIN KINASE DOMAIN-CONTAINING PROTEIN"/>
    <property type="match status" value="1"/>
</dbReference>
<name>C5LAG6_PERM5</name>
<dbReference type="GO" id="GO:0035556">
    <property type="term" value="P:intracellular signal transduction"/>
    <property type="evidence" value="ECO:0007669"/>
    <property type="project" value="InterPro"/>
</dbReference>
<dbReference type="Proteomes" id="UP000007800">
    <property type="component" value="Unassembled WGS sequence"/>
</dbReference>
<feature type="compositionally biased region" description="Acidic residues" evidence="5">
    <location>
        <begin position="105"/>
        <end position="114"/>
    </location>
</feature>
<evidence type="ECO:0000256" key="5">
    <source>
        <dbReference type="SAM" id="MobiDB-lite"/>
    </source>
</evidence>
<keyword evidence="4" id="KW-0863">Zinc-finger</keyword>
<keyword evidence="1" id="KW-0677">Repeat</keyword>
<dbReference type="Pfam" id="PF13637">
    <property type="entry name" value="Ank_4"/>
    <property type="match status" value="1"/>
</dbReference>
<evidence type="ECO:0000313" key="7">
    <source>
        <dbReference type="EMBL" id="EER06422.1"/>
    </source>
</evidence>
<dbReference type="EMBL" id="GG680729">
    <property type="protein sequence ID" value="EER06422.1"/>
    <property type="molecule type" value="Genomic_DNA"/>
</dbReference>
<dbReference type="OrthoDB" id="449302at2759"/>
<dbReference type="PROSITE" id="PS50088">
    <property type="entry name" value="ANK_REPEAT"/>
    <property type="match status" value="1"/>
</dbReference>
<evidence type="ECO:0000313" key="8">
    <source>
        <dbReference type="Proteomes" id="UP000007800"/>
    </source>
</evidence>
<dbReference type="PROSITE" id="PS50297">
    <property type="entry name" value="ANK_REP_REGION"/>
    <property type="match status" value="1"/>
</dbReference>
<protein>
    <submittedName>
        <fullName evidence="7">Ankyrin repeat domain containing protein</fullName>
    </submittedName>
</protein>
<dbReference type="InterPro" id="IPR036770">
    <property type="entry name" value="Ankyrin_rpt-contain_sf"/>
</dbReference>
<feature type="domain" description="CCHC-type" evidence="6">
    <location>
        <begin position="138"/>
        <end position="154"/>
    </location>
</feature>
<dbReference type="InParanoid" id="C5LAG6"/>
<dbReference type="RefSeq" id="XP_002774606.1">
    <property type="nucleotide sequence ID" value="XM_002774560.1"/>
</dbReference>
<dbReference type="Pfam" id="PF12796">
    <property type="entry name" value="Ank_2"/>
    <property type="match status" value="1"/>
</dbReference>
<reference evidence="7 8" key="1">
    <citation type="submission" date="2008-07" db="EMBL/GenBank/DDBJ databases">
        <authorList>
            <person name="El-Sayed N."/>
            <person name="Caler E."/>
            <person name="Inman J."/>
            <person name="Amedeo P."/>
            <person name="Hass B."/>
            <person name="Wortman J."/>
        </authorList>
    </citation>
    <scope>NUCLEOTIDE SEQUENCE [LARGE SCALE GENOMIC DNA]</scope>
    <source>
        <strain evidence="8">ATCC 50983 / TXsc</strain>
    </source>
</reference>
<dbReference type="InterPro" id="IPR001878">
    <property type="entry name" value="Znf_CCHC"/>
</dbReference>
<evidence type="ECO:0000256" key="2">
    <source>
        <dbReference type="ARBA" id="ARBA00023043"/>
    </source>
</evidence>
<sequence length="372" mass="41587">MTAIRKDRDKMERKTKDLQEDRDKLKQRLKKYYARRRLFEIDQRTCKNCNKEYMESANFNWSCRTHQSEFGGELWWCCGKTGKDAPGCKFAKHESKDEDEYNTLLDEDDVDEENGDAKEETGGAGEKNRKHKPRRNVRCFSCKEMGHSAEACPKDPNMRIVWGKADHTAYEAVEVIALADKADFDDINSSITEKAKSRSGAITALVNAKSRTGDTLLTLAAKHNSRKCIEVLTRLGCDVNAQDASGRTAFFIACARNNVAIAKHLFHRAACDPDIVDDGGFTGFASALLFGNAEIVRWWLTRVSRSAATDEIPGLSNTASWSPFLLAVHLGHFEIVRTLSQYIGKVSMNAKDAEGRGALFLAAFGGRLELAE</sequence>
<dbReference type="SMART" id="SM00248">
    <property type="entry name" value="ANK"/>
    <property type="match status" value="4"/>
</dbReference>